<keyword evidence="5" id="KW-1185">Reference proteome</keyword>
<evidence type="ECO:0000256" key="2">
    <source>
        <dbReference type="ARBA" id="ARBA00022801"/>
    </source>
</evidence>
<dbReference type="AlphaFoldDB" id="A0A6M1S2S7"/>
<comment type="caution">
    <text evidence="4">The sequence shown here is derived from an EMBL/GenBank/DDBJ whole genome shotgun (WGS) entry which is preliminary data.</text>
</comment>
<dbReference type="EMBL" id="JAAKZH010000003">
    <property type="protein sequence ID" value="NGO64581.1"/>
    <property type="molecule type" value="Genomic_DNA"/>
</dbReference>
<evidence type="ECO:0000256" key="1">
    <source>
        <dbReference type="ARBA" id="ARBA00006499"/>
    </source>
</evidence>
<dbReference type="InterPro" id="IPR050565">
    <property type="entry name" value="LYPA1-2/EST-like"/>
</dbReference>
<dbReference type="Proteomes" id="UP000477849">
    <property type="component" value="Unassembled WGS sequence"/>
</dbReference>
<keyword evidence="2" id="KW-0378">Hydrolase</keyword>
<comment type="similarity">
    <text evidence="1">Belongs to the AB hydrolase superfamily. AB hydrolase 2 family.</text>
</comment>
<sequence>MTNSEAKALVIFLHGVGSNGADLAALAPAMAPALPGVAFESPNGSQPCDFNSGYQWFSVAGVTPENRAERIRAARGAFDAVVSEPIKKHGFSRRLDRVAFVGFSQGTIMALDALVSGRWPVGAIVGFSGRLATDDIAETVPSVPVLLQHGTMDSVIPVGETQAAEKRLKALGVPVETLIVPGLGHSISAPGLDRAGVFLAEHLA</sequence>
<protein>
    <submittedName>
        <fullName evidence="4">Prolyl oligopeptidase family serine peptidase</fullName>
    </submittedName>
</protein>
<name>A0A6M1S2S7_9HYPH</name>
<feature type="domain" description="Phospholipase/carboxylesterase/thioesterase" evidence="3">
    <location>
        <begin position="4"/>
        <end position="202"/>
    </location>
</feature>
<dbReference type="InterPro" id="IPR029058">
    <property type="entry name" value="AB_hydrolase_fold"/>
</dbReference>
<dbReference type="Gene3D" id="3.40.50.1820">
    <property type="entry name" value="alpha/beta hydrolase"/>
    <property type="match status" value="1"/>
</dbReference>
<dbReference type="PANTHER" id="PTHR10655">
    <property type="entry name" value="LYSOPHOSPHOLIPASE-RELATED"/>
    <property type="match status" value="1"/>
</dbReference>
<dbReference type="PANTHER" id="PTHR10655:SF17">
    <property type="entry name" value="LYSOPHOSPHOLIPASE-LIKE PROTEIN 1"/>
    <property type="match status" value="1"/>
</dbReference>
<accession>A0A6M1S2S7</accession>
<reference evidence="4 5" key="1">
    <citation type="submission" date="2020-02" db="EMBL/GenBank/DDBJ databases">
        <title>Genome sequence of the type strain CCBAU10050 of Rhizobium daejeonense.</title>
        <authorList>
            <person name="Gao J."/>
            <person name="Sun J."/>
        </authorList>
    </citation>
    <scope>NUCLEOTIDE SEQUENCE [LARGE SCALE GENOMIC DNA]</scope>
    <source>
        <strain evidence="4 5">CCBAU10050</strain>
    </source>
</reference>
<dbReference type="Pfam" id="PF02230">
    <property type="entry name" value="Abhydrolase_2"/>
    <property type="match status" value="1"/>
</dbReference>
<dbReference type="RefSeq" id="WP_163904661.1">
    <property type="nucleotide sequence ID" value="NZ_CP048427.1"/>
</dbReference>
<proteinExistence type="inferred from homology"/>
<dbReference type="InterPro" id="IPR003140">
    <property type="entry name" value="PLipase/COase/thioEstase"/>
</dbReference>
<organism evidence="4 5">
    <name type="scientific">Rhizobium daejeonense</name>
    <dbReference type="NCBI Taxonomy" id="240521"/>
    <lineage>
        <taxon>Bacteria</taxon>
        <taxon>Pseudomonadati</taxon>
        <taxon>Pseudomonadota</taxon>
        <taxon>Alphaproteobacteria</taxon>
        <taxon>Hyphomicrobiales</taxon>
        <taxon>Rhizobiaceae</taxon>
        <taxon>Rhizobium/Agrobacterium group</taxon>
        <taxon>Rhizobium</taxon>
    </lineage>
</organism>
<dbReference type="GO" id="GO:0016787">
    <property type="term" value="F:hydrolase activity"/>
    <property type="evidence" value="ECO:0007669"/>
    <property type="project" value="UniProtKB-KW"/>
</dbReference>
<evidence type="ECO:0000313" key="4">
    <source>
        <dbReference type="EMBL" id="NGO64581.1"/>
    </source>
</evidence>
<evidence type="ECO:0000313" key="5">
    <source>
        <dbReference type="Proteomes" id="UP000477849"/>
    </source>
</evidence>
<evidence type="ECO:0000259" key="3">
    <source>
        <dbReference type="Pfam" id="PF02230"/>
    </source>
</evidence>
<dbReference type="SUPFAM" id="SSF53474">
    <property type="entry name" value="alpha/beta-Hydrolases"/>
    <property type="match status" value="1"/>
</dbReference>
<gene>
    <name evidence="4" type="ORF">G6N76_12980</name>
</gene>